<name>A0A0D3JMV1_EMIH1</name>
<dbReference type="EnsemblProtists" id="EOD24836">
    <property type="protein sequence ID" value="EOD24836"/>
    <property type="gene ID" value="EMIHUDRAFT_457680"/>
</dbReference>
<dbReference type="AlphaFoldDB" id="A0A0D3JMV1"/>
<proteinExistence type="predicted"/>
<dbReference type="Proteomes" id="UP000013827">
    <property type="component" value="Unassembled WGS sequence"/>
</dbReference>
<dbReference type="RefSeq" id="XP_005777265.1">
    <property type="nucleotide sequence ID" value="XM_005777208.1"/>
</dbReference>
<accession>A0A0D3JMV1</accession>
<evidence type="ECO:0000313" key="2">
    <source>
        <dbReference type="EnsemblProtists" id="EOD24836"/>
    </source>
</evidence>
<reference evidence="2" key="2">
    <citation type="submission" date="2024-10" db="UniProtKB">
        <authorList>
            <consortium name="EnsemblProtists"/>
        </authorList>
    </citation>
    <scope>IDENTIFICATION</scope>
</reference>
<feature type="compositionally biased region" description="Low complexity" evidence="1">
    <location>
        <begin position="8"/>
        <end position="25"/>
    </location>
</feature>
<dbReference type="PaxDb" id="2903-EOD24836"/>
<protein>
    <submittedName>
        <fullName evidence="2">Uncharacterized protein</fullName>
    </submittedName>
</protein>
<feature type="region of interest" description="Disordered" evidence="1">
    <location>
        <begin position="1"/>
        <end position="29"/>
    </location>
</feature>
<organism evidence="2 3">
    <name type="scientific">Emiliania huxleyi (strain CCMP1516)</name>
    <dbReference type="NCBI Taxonomy" id="280463"/>
    <lineage>
        <taxon>Eukaryota</taxon>
        <taxon>Haptista</taxon>
        <taxon>Haptophyta</taxon>
        <taxon>Prymnesiophyceae</taxon>
        <taxon>Isochrysidales</taxon>
        <taxon>Noelaerhabdaceae</taxon>
        <taxon>Emiliania</taxon>
    </lineage>
</organism>
<dbReference type="KEGG" id="ehx:EMIHUDRAFT_457680"/>
<dbReference type="GeneID" id="17270381"/>
<dbReference type="HOGENOM" id="CLU_558533_0_0_1"/>
<evidence type="ECO:0000256" key="1">
    <source>
        <dbReference type="SAM" id="MobiDB-lite"/>
    </source>
</evidence>
<keyword evidence="3" id="KW-1185">Reference proteome</keyword>
<evidence type="ECO:0000313" key="3">
    <source>
        <dbReference type="Proteomes" id="UP000013827"/>
    </source>
</evidence>
<sequence>MATQPSEAAGGTSASKPAASKPTAGRQRGAQEMLTAAAVAVAAFLMPSEDASAIFRVVSAVLALAALFAASVCLELYQESKAKQEAKAGKNMFEVQTMRLELPPKPPGGVFGAARGMPELLKGYPVTTATEVKLLDHGFLLTSATPDGTRRLRVRLLGGDAVGWETGGEAWEEQRRRWIEAVRAAPRVAEVARIGWRDVPSFGAAASPRAVGGGEGGCGGGEGEQRLQTGAVVRVGGVVSKPELNGKFGTVLRAANEAGRLGVRLEGGKEPISLHARNVSPLPPLDTLGVSVAALRSFSSAHAHLVSGLTVAEARHAIIEPLTCECGLSLARALHRLGAEDEAGRPLAAPATLFLIAADAEPLDAVLAAAERHAASTDSPGDAYLWLSPFCTNFHAPPAEAWPLSWWQGPFREGVKSIGKAAVLFQPWEEPRALTHGWCVWQLHTALAAEVPLSVVCSEAEAARLREALLGRMDEVVSAWDRKAEGGWR</sequence>
<reference evidence="3" key="1">
    <citation type="journal article" date="2013" name="Nature">
        <title>Pan genome of the phytoplankton Emiliania underpins its global distribution.</title>
        <authorList>
            <person name="Read B.A."/>
            <person name="Kegel J."/>
            <person name="Klute M.J."/>
            <person name="Kuo A."/>
            <person name="Lefebvre S.C."/>
            <person name="Maumus F."/>
            <person name="Mayer C."/>
            <person name="Miller J."/>
            <person name="Monier A."/>
            <person name="Salamov A."/>
            <person name="Young J."/>
            <person name="Aguilar M."/>
            <person name="Claverie J.M."/>
            <person name="Frickenhaus S."/>
            <person name="Gonzalez K."/>
            <person name="Herman E.K."/>
            <person name="Lin Y.C."/>
            <person name="Napier J."/>
            <person name="Ogata H."/>
            <person name="Sarno A.F."/>
            <person name="Shmutz J."/>
            <person name="Schroeder D."/>
            <person name="de Vargas C."/>
            <person name="Verret F."/>
            <person name="von Dassow P."/>
            <person name="Valentin K."/>
            <person name="Van de Peer Y."/>
            <person name="Wheeler G."/>
            <person name="Dacks J.B."/>
            <person name="Delwiche C.F."/>
            <person name="Dyhrman S.T."/>
            <person name="Glockner G."/>
            <person name="John U."/>
            <person name="Richards T."/>
            <person name="Worden A.Z."/>
            <person name="Zhang X."/>
            <person name="Grigoriev I.V."/>
            <person name="Allen A.E."/>
            <person name="Bidle K."/>
            <person name="Borodovsky M."/>
            <person name="Bowler C."/>
            <person name="Brownlee C."/>
            <person name="Cock J.M."/>
            <person name="Elias M."/>
            <person name="Gladyshev V.N."/>
            <person name="Groth M."/>
            <person name="Guda C."/>
            <person name="Hadaegh A."/>
            <person name="Iglesias-Rodriguez M.D."/>
            <person name="Jenkins J."/>
            <person name="Jones B.M."/>
            <person name="Lawson T."/>
            <person name="Leese F."/>
            <person name="Lindquist E."/>
            <person name="Lobanov A."/>
            <person name="Lomsadze A."/>
            <person name="Malik S.B."/>
            <person name="Marsh M.E."/>
            <person name="Mackinder L."/>
            <person name="Mock T."/>
            <person name="Mueller-Roeber B."/>
            <person name="Pagarete A."/>
            <person name="Parker M."/>
            <person name="Probert I."/>
            <person name="Quesneville H."/>
            <person name="Raines C."/>
            <person name="Rensing S.A."/>
            <person name="Riano-Pachon D.M."/>
            <person name="Richier S."/>
            <person name="Rokitta S."/>
            <person name="Shiraiwa Y."/>
            <person name="Soanes D.M."/>
            <person name="van der Giezen M."/>
            <person name="Wahlund T.M."/>
            <person name="Williams B."/>
            <person name="Wilson W."/>
            <person name="Wolfe G."/>
            <person name="Wurch L.L."/>
        </authorList>
    </citation>
    <scope>NUCLEOTIDE SEQUENCE</scope>
</reference>